<feature type="chain" id="PRO_5030582844" evidence="2">
    <location>
        <begin position="19"/>
        <end position="665"/>
    </location>
</feature>
<reference evidence="4 5" key="2">
    <citation type="submission" date="2015-02" db="EMBL/GenBank/DDBJ databases">
        <title>The complete genome of Sphingomonas hengshuiensis sp. WHSC-8 isolated from soil of Hengshui Lake.</title>
        <authorList>
            <person name="Wei S."/>
            <person name="Guo J."/>
            <person name="Su C."/>
            <person name="Wu R."/>
            <person name="Zhang Z."/>
            <person name="Liang K."/>
            <person name="Li H."/>
            <person name="Wang T."/>
            <person name="Liu H."/>
            <person name="Zhang C."/>
            <person name="Li Z."/>
            <person name="Wang Q."/>
            <person name="Meng J."/>
        </authorList>
    </citation>
    <scope>NUCLEOTIDE SEQUENCE [LARGE SCALE GENOMIC DNA]</scope>
    <source>
        <strain evidence="4 5">WHSC-8</strain>
    </source>
</reference>
<accession>A0A7U4LE69</accession>
<evidence type="ECO:0000313" key="5">
    <source>
        <dbReference type="Proteomes" id="UP000032300"/>
    </source>
</evidence>
<evidence type="ECO:0000259" key="3">
    <source>
        <dbReference type="Pfam" id="PF00326"/>
    </source>
</evidence>
<evidence type="ECO:0000313" key="4">
    <source>
        <dbReference type="EMBL" id="AJP71142.1"/>
    </source>
</evidence>
<dbReference type="PANTHER" id="PTHR42776">
    <property type="entry name" value="SERINE PEPTIDASE S9 FAMILY MEMBER"/>
    <property type="match status" value="1"/>
</dbReference>
<organism evidence="4 5">
    <name type="scientific">Sphingomonas hengshuiensis</name>
    <dbReference type="NCBI Taxonomy" id="1609977"/>
    <lineage>
        <taxon>Bacteria</taxon>
        <taxon>Pseudomonadati</taxon>
        <taxon>Pseudomonadota</taxon>
        <taxon>Alphaproteobacteria</taxon>
        <taxon>Sphingomonadales</taxon>
        <taxon>Sphingomonadaceae</taxon>
        <taxon>Sphingomonas</taxon>
    </lineage>
</organism>
<name>A0A7U4LE69_9SPHN</name>
<gene>
    <name evidence="4" type="ORF">TS85_03855</name>
</gene>
<reference evidence="4 5" key="1">
    <citation type="journal article" date="2015" name="Int. J. Syst. Evol. Microbiol.">
        <title>Sphingomonas hengshuiensis sp. nov., isolated from lake wetland.</title>
        <authorList>
            <person name="Wei S."/>
            <person name="Wang T."/>
            <person name="Liu H."/>
            <person name="Zhang C."/>
            <person name="Guo J."/>
            <person name="Wang Q."/>
            <person name="Liang K."/>
            <person name="Zhang Z."/>
        </authorList>
    </citation>
    <scope>NUCLEOTIDE SEQUENCE [LARGE SCALE GENOMIC DNA]</scope>
    <source>
        <strain evidence="4 5">WHSC-8</strain>
    </source>
</reference>
<evidence type="ECO:0000256" key="1">
    <source>
        <dbReference type="ARBA" id="ARBA00022801"/>
    </source>
</evidence>
<sequence>MALAIAAAAWAASPLAVAQSVPGSTGQSVAPTPLPISAISRYEQMTAATISPDGKHLAALVATDKYKWPVIAIYATDDLSKPPVWIPSETLRIVGVGFYGNDRISFVVEAPVINPSGRPTITRKLAFSDLDGKNVIDGSGAAGSRNKGARENQERYGGMGSKTFVRDLYNPDLVLIERSGDAQSIVELNLKTKESRLVAEAGARSVFLAGGVDLATGEPRIKLQLDLQGDSLHARMYIRDAKTRAWVRHDPLSYAFKDRHRIEVAGYGSSPNELLVLTNRGRDNVAVYSYDIANQKMSAEPLYQAAGFDVAGVSFRLDREKKVTEVSGIAVEGPATTQVIFDPAWAEAQQKIRARFPGKNVTLELNRESRTMAVVRVDAPDLPPEYYFYRNGALALLGKQRPWIDPATLGHAEFITYTARDGLRIPAFVTYPAGWTPAKGPVPLVVMPHGGPWARDELSWDPAGWVQFLATRGVAVIQPQYRGSDGWGHRLWTAGDREWGQKMQDDKDDGAAYLVAKGVADPKRMAIFGYSYGGFAAIAASVRPNSPYRCAIAGAGVASIERIGNLWGAGPIQQEVQGWTVRGMDPMKNVAKANIPIMLYHGDHDRQADTEHSRMFYRAMKSAGKKVEYHEIPGMWHTLPWHTEWHEQTLTLIEKYLKSDNCKIL</sequence>
<keyword evidence="2" id="KW-0732">Signal</keyword>
<dbReference type="GO" id="GO:0006508">
    <property type="term" value="P:proteolysis"/>
    <property type="evidence" value="ECO:0007669"/>
    <property type="project" value="InterPro"/>
</dbReference>
<dbReference type="Proteomes" id="UP000032300">
    <property type="component" value="Chromosome"/>
</dbReference>
<dbReference type="Gene3D" id="3.40.50.1820">
    <property type="entry name" value="alpha/beta hydrolase"/>
    <property type="match status" value="1"/>
</dbReference>
<dbReference type="InterPro" id="IPR029058">
    <property type="entry name" value="AB_hydrolase_fold"/>
</dbReference>
<dbReference type="KEGG" id="sphi:TS85_03855"/>
<dbReference type="SUPFAM" id="SSF53474">
    <property type="entry name" value="alpha/beta-Hydrolases"/>
    <property type="match status" value="1"/>
</dbReference>
<keyword evidence="1" id="KW-0378">Hydrolase</keyword>
<feature type="domain" description="Peptidase S9 prolyl oligopeptidase catalytic" evidence="3">
    <location>
        <begin position="466"/>
        <end position="658"/>
    </location>
</feature>
<evidence type="ECO:0000256" key="2">
    <source>
        <dbReference type="SAM" id="SignalP"/>
    </source>
</evidence>
<dbReference type="OrthoDB" id="128799at2"/>
<dbReference type="Pfam" id="PF00326">
    <property type="entry name" value="Peptidase_S9"/>
    <property type="match status" value="1"/>
</dbReference>
<proteinExistence type="predicted"/>
<feature type="signal peptide" evidence="2">
    <location>
        <begin position="1"/>
        <end position="18"/>
    </location>
</feature>
<dbReference type="EMBL" id="CP010836">
    <property type="protein sequence ID" value="AJP71142.1"/>
    <property type="molecule type" value="Genomic_DNA"/>
</dbReference>
<dbReference type="InterPro" id="IPR001375">
    <property type="entry name" value="Peptidase_S9_cat"/>
</dbReference>
<keyword evidence="5" id="KW-1185">Reference proteome</keyword>
<dbReference type="GO" id="GO:0004252">
    <property type="term" value="F:serine-type endopeptidase activity"/>
    <property type="evidence" value="ECO:0007669"/>
    <property type="project" value="TreeGrafter"/>
</dbReference>
<dbReference type="PANTHER" id="PTHR42776:SF27">
    <property type="entry name" value="DIPEPTIDYL PEPTIDASE FAMILY MEMBER 6"/>
    <property type="match status" value="1"/>
</dbReference>
<protein>
    <submittedName>
        <fullName evidence="4">Peptidase S9</fullName>
    </submittedName>
</protein>
<dbReference type="SUPFAM" id="SSF50993">
    <property type="entry name" value="Peptidase/esterase 'gauge' domain"/>
    <property type="match status" value="1"/>
</dbReference>
<dbReference type="AlphaFoldDB" id="A0A7U4LE69"/>